<feature type="transmembrane region" description="Helical" evidence="1">
    <location>
        <begin position="98"/>
        <end position="117"/>
    </location>
</feature>
<organism evidence="2 3">
    <name type="scientific">Nonlabens ulvanivorans</name>
    <name type="common">Persicivirga ulvanivorans</name>
    <dbReference type="NCBI Taxonomy" id="906888"/>
    <lineage>
        <taxon>Bacteria</taxon>
        <taxon>Pseudomonadati</taxon>
        <taxon>Bacteroidota</taxon>
        <taxon>Flavobacteriia</taxon>
        <taxon>Flavobacteriales</taxon>
        <taxon>Flavobacteriaceae</taxon>
        <taxon>Nonlabens</taxon>
    </lineage>
</organism>
<feature type="transmembrane region" description="Helical" evidence="1">
    <location>
        <begin position="123"/>
        <end position="144"/>
    </location>
</feature>
<keyword evidence="1" id="KW-0812">Transmembrane</keyword>
<dbReference type="EMBL" id="BBMM01000007">
    <property type="protein sequence ID" value="GAL00836.1"/>
    <property type="molecule type" value="Genomic_DNA"/>
</dbReference>
<proteinExistence type="predicted"/>
<dbReference type="AlphaFoldDB" id="A0A090QD00"/>
<gene>
    <name evidence="2" type="ORF">JCM19314_62</name>
</gene>
<keyword evidence="1" id="KW-1133">Transmembrane helix</keyword>
<reference evidence="2 3" key="1">
    <citation type="journal article" date="2014" name="Genome Announc.">
        <title>Draft Genome Sequences of Marine Flavobacterium Nonlabens Strains NR17, NR24, NR27, NR32, NR33, and Ara13.</title>
        <authorList>
            <person name="Nakanishi M."/>
            <person name="Meirelles P."/>
            <person name="Suzuki R."/>
            <person name="Takatani N."/>
            <person name="Mino S."/>
            <person name="Suda W."/>
            <person name="Oshima K."/>
            <person name="Hattori M."/>
            <person name="Ohkuma M."/>
            <person name="Hosokawa M."/>
            <person name="Miyashita K."/>
            <person name="Thompson F.L."/>
            <person name="Niwa A."/>
            <person name="Sawabe T."/>
            <person name="Sawabe T."/>
        </authorList>
    </citation>
    <scope>NUCLEOTIDE SEQUENCE [LARGE SCALE GENOMIC DNA]</scope>
    <source>
        <strain evidence="3">JCM19314</strain>
    </source>
</reference>
<keyword evidence="1" id="KW-0472">Membrane</keyword>
<accession>A0A090QD00</accession>
<sequence length="169" mass="19521">MFKPTSHSYIVNASKDEIRDLLLNKTYRFHLNKFNLNAYVQEQSIIVSRFMSFIILDGLPGPLVLLYITCRPISSGEKELSVINIRSESSSSYKIYKFAYLAVIIIYLLKTMYHLILWETDQLLWIMGSIVVAIPLLILHLILLNSEKSLISNFEKLIQAQYSVEKEAT</sequence>
<comment type="caution">
    <text evidence="2">The sequence shown here is derived from an EMBL/GenBank/DDBJ whole genome shotgun (WGS) entry which is preliminary data.</text>
</comment>
<evidence type="ECO:0000313" key="2">
    <source>
        <dbReference type="EMBL" id="GAL00836.1"/>
    </source>
</evidence>
<dbReference type="Proteomes" id="UP000029226">
    <property type="component" value="Unassembled WGS sequence"/>
</dbReference>
<protein>
    <submittedName>
        <fullName evidence="2">Uncharacterized protein</fullName>
    </submittedName>
</protein>
<evidence type="ECO:0000313" key="3">
    <source>
        <dbReference type="Proteomes" id="UP000029226"/>
    </source>
</evidence>
<name>A0A090QD00_NONUL</name>
<evidence type="ECO:0000256" key="1">
    <source>
        <dbReference type="SAM" id="Phobius"/>
    </source>
</evidence>
<feature type="transmembrane region" description="Helical" evidence="1">
    <location>
        <begin position="46"/>
        <end position="68"/>
    </location>
</feature>